<proteinExistence type="predicted"/>
<dbReference type="EMBL" id="LYPC01000027">
    <property type="protein sequence ID" value="OCT12610.1"/>
    <property type="molecule type" value="Genomic_DNA"/>
</dbReference>
<dbReference type="PANTHER" id="PTHR37293">
    <property type="entry name" value="PHAGE REPLICATION PROTEIN-RELATED"/>
    <property type="match status" value="1"/>
</dbReference>
<evidence type="ECO:0000256" key="1">
    <source>
        <dbReference type="SAM" id="MobiDB-lite"/>
    </source>
</evidence>
<dbReference type="RefSeq" id="WP_065857070.1">
    <property type="nucleotide sequence ID" value="NZ_LYPC01000027.1"/>
</dbReference>
<evidence type="ECO:0000313" key="2">
    <source>
        <dbReference type="EMBL" id="OCT12610.1"/>
    </source>
</evidence>
<dbReference type="Proteomes" id="UP000093309">
    <property type="component" value="Unassembled WGS sequence"/>
</dbReference>
<reference evidence="3" key="1">
    <citation type="submission" date="2016-05" db="EMBL/GenBank/DDBJ databases">
        <title>Paenibacillus oryzae. sp. nov., isolated from the rice root.</title>
        <authorList>
            <person name="Zhang J."/>
            <person name="Zhang X."/>
        </authorList>
    </citation>
    <scope>NUCLEOTIDE SEQUENCE [LARGE SCALE GENOMIC DNA]</scope>
    <source>
        <strain evidence="3">KCTC13222</strain>
    </source>
</reference>
<evidence type="ECO:0000313" key="3">
    <source>
        <dbReference type="Proteomes" id="UP000093309"/>
    </source>
</evidence>
<dbReference type="InterPro" id="IPR053162">
    <property type="entry name" value="DnaD"/>
</dbReference>
<keyword evidence="3" id="KW-1185">Reference proteome</keyword>
<organism evidence="2 3">
    <name type="scientific">Paenibacillus pectinilyticus</name>
    <dbReference type="NCBI Taxonomy" id="512399"/>
    <lineage>
        <taxon>Bacteria</taxon>
        <taxon>Bacillati</taxon>
        <taxon>Bacillota</taxon>
        <taxon>Bacilli</taxon>
        <taxon>Bacillales</taxon>
        <taxon>Paenibacillaceae</taxon>
        <taxon>Paenibacillus</taxon>
    </lineage>
</organism>
<sequence>MATYRQIHISFWQDGFVLGLTPEEKYFYLYLMSNSKTTQCGIYELPKRVIEMETGYNRETVDKLLNRFMQYRKIMYIDDTQEIMITNWMKHNAIKSRAVMTCIAKELGFIKYKPFISVFLKVCNEIKYPIETVYRQSSDGLGRLRGDSGEEEEKEEEKEEEEEEAPPHSSNGHETKLTKWFNEYQIDGGIDALHDVFSYVGKADLEVIEKAMRKSRGKHINYFCKVMNEWISERKTKASDFQVIDFKTETLQRSAPQEFIPDEDDEVYQMIKAVNGDV</sequence>
<dbReference type="STRING" id="512399.A8709_32895"/>
<dbReference type="PANTHER" id="PTHR37293:SF5">
    <property type="entry name" value="DNA REPLICATION PROTEIN"/>
    <property type="match status" value="1"/>
</dbReference>
<dbReference type="OrthoDB" id="3199595at2"/>
<protein>
    <recommendedName>
        <fullName evidence="4">DnaD domain-containing protein</fullName>
    </recommendedName>
</protein>
<dbReference type="AlphaFoldDB" id="A0A1C0ZWZ1"/>
<gene>
    <name evidence="2" type="ORF">A8709_32895</name>
</gene>
<name>A0A1C0ZWZ1_9BACL</name>
<accession>A0A1C0ZWZ1</accession>
<feature type="compositionally biased region" description="Acidic residues" evidence="1">
    <location>
        <begin position="149"/>
        <end position="164"/>
    </location>
</feature>
<comment type="caution">
    <text evidence="2">The sequence shown here is derived from an EMBL/GenBank/DDBJ whole genome shotgun (WGS) entry which is preliminary data.</text>
</comment>
<feature type="region of interest" description="Disordered" evidence="1">
    <location>
        <begin position="141"/>
        <end position="174"/>
    </location>
</feature>
<evidence type="ECO:0008006" key="4">
    <source>
        <dbReference type="Google" id="ProtNLM"/>
    </source>
</evidence>